<feature type="transmembrane region" description="Helical" evidence="2">
    <location>
        <begin position="477"/>
        <end position="495"/>
    </location>
</feature>
<keyword evidence="4" id="KW-1185">Reference proteome</keyword>
<name>A0AAX6M8E5_9PEZI</name>
<comment type="caution">
    <text evidence="3">The sequence shown here is derived from an EMBL/GenBank/DDBJ whole genome shotgun (WGS) entry which is preliminary data.</text>
</comment>
<feature type="transmembrane region" description="Helical" evidence="2">
    <location>
        <begin position="71"/>
        <end position="92"/>
    </location>
</feature>
<evidence type="ECO:0000256" key="1">
    <source>
        <dbReference type="SAM" id="MobiDB-lite"/>
    </source>
</evidence>
<feature type="transmembrane region" description="Helical" evidence="2">
    <location>
        <begin position="375"/>
        <end position="391"/>
    </location>
</feature>
<feature type="compositionally biased region" description="Polar residues" evidence="1">
    <location>
        <begin position="259"/>
        <end position="288"/>
    </location>
</feature>
<evidence type="ECO:0000313" key="3">
    <source>
        <dbReference type="EMBL" id="KAK6948929.1"/>
    </source>
</evidence>
<feature type="region of interest" description="Disordered" evidence="1">
    <location>
        <begin position="226"/>
        <end position="292"/>
    </location>
</feature>
<keyword evidence="2" id="KW-0472">Membrane</keyword>
<proteinExistence type="predicted"/>
<evidence type="ECO:0000256" key="2">
    <source>
        <dbReference type="SAM" id="Phobius"/>
    </source>
</evidence>
<feature type="transmembrane region" description="Helical" evidence="2">
    <location>
        <begin position="507"/>
        <end position="535"/>
    </location>
</feature>
<protein>
    <submittedName>
        <fullName evidence="3">Uncharacterized protein</fullName>
    </submittedName>
</protein>
<dbReference type="AlphaFoldDB" id="A0AAX6M8E5"/>
<dbReference type="PANTHER" id="PTHR35043:SF7">
    <property type="entry name" value="TRANSCRIPTION FACTOR DOMAIN-CONTAINING PROTEIN"/>
    <property type="match status" value="1"/>
</dbReference>
<dbReference type="PANTHER" id="PTHR35043">
    <property type="entry name" value="TRANSCRIPTION FACTOR DOMAIN-CONTAINING PROTEIN"/>
    <property type="match status" value="1"/>
</dbReference>
<sequence>MSETSPSVLQWLRLSNRDVSDIWIGCLVTISASTFLALHLNVKPYTPPPTPGSLLKRLWLSRFNHEFRRQILWTVVMVIAPELMVGFSFGDWRAASIGLHMFKSFGKGHVRDWTKVHASFANMGGLKFKMKTNSPNSAQFHPIEDEALLEMYKNTGLHNTSFKVIRCLVGQYAEVLLSPLKDMSKRVARFSKGIWNRIEHLRRMSTALLNNRSMITIRFRPENIELADLTTRPRPGTSNPDTRGGHVVGGSRRSEAQVDGSSSHIPDEATSSIAAPATGNNDNTSRYSRTTRDEETMDLVHGELSLYLNAAQIVVAQYLEILDEGPLLDEVAIEDKSKTNPLAKGIAVISLFWFILGIFIQIFKNEELTQLELSTFTYAICAAIAYCLYWTKPQSVEIPIEHSVVTSNAARSVTHRDIRILKLFGGSSFLSRNFTPRFGTDNRIVDPSEPTPTDVSLTAFAIVGFDDRGVYLFDADLAGIVMGMVFGAIYCLGWNNTFPSQWEQLAWRISSLTITASLIPYSIANAICTVTFGFTHGKARMTHPIHILTLALLGSIYVACRFFMLFEMIRALIK</sequence>
<keyword evidence="2" id="KW-1133">Transmembrane helix</keyword>
<dbReference type="EMBL" id="JBANMG010000009">
    <property type="protein sequence ID" value="KAK6948929.1"/>
    <property type="molecule type" value="Genomic_DNA"/>
</dbReference>
<dbReference type="Proteomes" id="UP001369815">
    <property type="component" value="Unassembled WGS sequence"/>
</dbReference>
<keyword evidence="2" id="KW-0812">Transmembrane</keyword>
<evidence type="ECO:0000313" key="4">
    <source>
        <dbReference type="Proteomes" id="UP001369815"/>
    </source>
</evidence>
<feature type="transmembrane region" description="Helical" evidence="2">
    <location>
        <begin position="547"/>
        <end position="566"/>
    </location>
</feature>
<organism evidence="3 4">
    <name type="scientific">Daldinia eschscholtzii</name>
    <dbReference type="NCBI Taxonomy" id="292717"/>
    <lineage>
        <taxon>Eukaryota</taxon>
        <taxon>Fungi</taxon>
        <taxon>Dikarya</taxon>
        <taxon>Ascomycota</taxon>
        <taxon>Pezizomycotina</taxon>
        <taxon>Sordariomycetes</taxon>
        <taxon>Xylariomycetidae</taxon>
        <taxon>Xylariales</taxon>
        <taxon>Hypoxylaceae</taxon>
        <taxon>Daldinia</taxon>
    </lineage>
</organism>
<reference evidence="3 4" key="1">
    <citation type="journal article" date="2024" name="Front Chem Biol">
        <title>Unveiling the potential of Daldinia eschscholtzii MFLUCC 19-0629 through bioactivity and bioinformatics studies for enhanced sustainable agriculture production.</title>
        <authorList>
            <person name="Brooks S."/>
            <person name="Weaver J.A."/>
            <person name="Klomchit A."/>
            <person name="Alharthi S.A."/>
            <person name="Onlamun T."/>
            <person name="Nurani R."/>
            <person name="Vong T.K."/>
            <person name="Alberti F."/>
            <person name="Greco C."/>
        </authorList>
    </citation>
    <scope>NUCLEOTIDE SEQUENCE [LARGE SCALE GENOMIC DNA]</scope>
    <source>
        <strain evidence="3">MFLUCC 19-0629</strain>
    </source>
</reference>
<gene>
    <name evidence="3" type="ORF">Daesc_009001</name>
</gene>
<feature type="transmembrane region" description="Helical" evidence="2">
    <location>
        <begin position="21"/>
        <end position="40"/>
    </location>
</feature>
<accession>A0AAX6M8E5</accession>
<feature type="transmembrane region" description="Helical" evidence="2">
    <location>
        <begin position="345"/>
        <end position="363"/>
    </location>
</feature>